<evidence type="ECO:0000256" key="1">
    <source>
        <dbReference type="ARBA" id="ARBA00004196"/>
    </source>
</evidence>
<dbReference type="InterPro" id="IPR028082">
    <property type="entry name" value="Peripla_BP_I"/>
</dbReference>
<evidence type="ECO:0000313" key="4">
    <source>
        <dbReference type="EMBL" id="GII35131.1"/>
    </source>
</evidence>
<comment type="subcellular location">
    <subcellularLocation>
        <location evidence="1">Cell envelope</location>
    </subcellularLocation>
</comment>
<dbReference type="PROSITE" id="PS51257">
    <property type="entry name" value="PROKAR_LIPOPROTEIN"/>
    <property type="match status" value="1"/>
</dbReference>
<name>A0A8J3U0B9_9ACTN</name>
<evidence type="ECO:0000313" key="5">
    <source>
        <dbReference type="Proteomes" id="UP000622547"/>
    </source>
</evidence>
<keyword evidence="2" id="KW-0732">Signal</keyword>
<feature type="domain" description="Periplasmic binding protein" evidence="3">
    <location>
        <begin position="42"/>
        <end position="302"/>
    </location>
</feature>
<dbReference type="PANTHER" id="PTHR30036">
    <property type="entry name" value="D-XYLOSE-BINDING PERIPLASMIC PROTEIN"/>
    <property type="match status" value="1"/>
</dbReference>
<dbReference type="InterPro" id="IPR050555">
    <property type="entry name" value="Bact_Solute-Bind_Prot2"/>
</dbReference>
<dbReference type="Pfam" id="PF13407">
    <property type="entry name" value="Peripla_BP_4"/>
    <property type="match status" value="1"/>
</dbReference>
<sequence length="368" mass="38373">MGRQGFRFAVPGVFLIFLIGLAACGAPRPLGAVGTIHEGFRIGLLLPEKGESRYEKYDRPYITRALAALCPRCEVVYANAGRDHVRQERQMDAMLAEGIKVFILGAVDVNAIASAVARAKFHGAKVVAYDRLANGPIDAYVSYDDRQIGRMQGQALLDAIRARGDLRRGAIVMINGSPVNRASADVKAGAHAVLDGQVIIGREYDIPSRSPETAAAAAANAFAVLGAQKVVGVYVADDRMAAGVAAIMVRARLRPGTPLTGEGAEAAAVQRILDGAQTMTVYKPVAPEAGNAARLAVDLGAGRTVYGTATVVNGTTVAIPAMITSPVVVTSANVIATVVKDGLLAPAEAVRRPAGPVRPAKPVVEATH</sequence>
<evidence type="ECO:0000256" key="2">
    <source>
        <dbReference type="ARBA" id="ARBA00022729"/>
    </source>
</evidence>
<dbReference type="PANTHER" id="PTHR30036:SF1">
    <property type="entry name" value="D-XYLOSE-BINDING PERIPLASMIC PROTEIN"/>
    <property type="match status" value="1"/>
</dbReference>
<reference evidence="4 5" key="1">
    <citation type="submission" date="2021-01" db="EMBL/GenBank/DDBJ databases">
        <title>Whole genome shotgun sequence of Planotetraspora phitsanulokensis NBRC 104273.</title>
        <authorList>
            <person name="Komaki H."/>
            <person name="Tamura T."/>
        </authorList>
    </citation>
    <scope>NUCLEOTIDE SEQUENCE [LARGE SCALE GENOMIC DNA]</scope>
    <source>
        <strain evidence="4 5">NBRC 104273</strain>
    </source>
</reference>
<dbReference type="GO" id="GO:0030288">
    <property type="term" value="C:outer membrane-bounded periplasmic space"/>
    <property type="evidence" value="ECO:0007669"/>
    <property type="project" value="TreeGrafter"/>
</dbReference>
<dbReference type="SUPFAM" id="SSF53822">
    <property type="entry name" value="Periplasmic binding protein-like I"/>
    <property type="match status" value="1"/>
</dbReference>
<dbReference type="InterPro" id="IPR025997">
    <property type="entry name" value="SBP_2_dom"/>
</dbReference>
<comment type="caution">
    <text evidence="4">The sequence shown here is derived from an EMBL/GenBank/DDBJ whole genome shotgun (WGS) entry which is preliminary data.</text>
</comment>
<dbReference type="Proteomes" id="UP000622547">
    <property type="component" value="Unassembled WGS sequence"/>
</dbReference>
<accession>A0A8J3U0B9</accession>
<dbReference type="GO" id="GO:0030246">
    <property type="term" value="F:carbohydrate binding"/>
    <property type="evidence" value="ECO:0007669"/>
    <property type="project" value="TreeGrafter"/>
</dbReference>
<protein>
    <submittedName>
        <fullName evidence="4">Solute-binding protein</fullName>
    </submittedName>
</protein>
<keyword evidence="5" id="KW-1185">Reference proteome</keyword>
<proteinExistence type="predicted"/>
<dbReference type="AlphaFoldDB" id="A0A8J3U0B9"/>
<gene>
    <name evidence="4" type="ORF">Pph01_01340</name>
</gene>
<evidence type="ECO:0000259" key="3">
    <source>
        <dbReference type="Pfam" id="PF13407"/>
    </source>
</evidence>
<dbReference type="EMBL" id="BOOP01000001">
    <property type="protein sequence ID" value="GII35131.1"/>
    <property type="molecule type" value="Genomic_DNA"/>
</dbReference>
<organism evidence="4 5">
    <name type="scientific">Planotetraspora phitsanulokensis</name>
    <dbReference type="NCBI Taxonomy" id="575192"/>
    <lineage>
        <taxon>Bacteria</taxon>
        <taxon>Bacillati</taxon>
        <taxon>Actinomycetota</taxon>
        <taxon>Actinomycetes</taxon>
        <taxon>Streptosporangiales</taxon>
        <taxon>Streptosporangiaceae</taxon>
        <taxon>Planotetraspora</taxon>
    </lineage>
</organism>
<dbReference type="Gene3D" id="3.40.50.2300">
    <property type="match status" value="2"/>
</dbReference>